<sequence length="87" mass="10292">MLCVNPPRRLSSSFLSQAERYRAERQSMRCLMWKPSNTNPSPENLHRNTTAECDRYKPEATRSEFLGNYIFYTHPPHSAIPIRCRNY</sequence>
<dbReference type="AlphaFoldDB" id="A0A974BP50"/>
<name>A0A974BP50_XENLA</name>
<reference evidence="1" key="1">
    <citation type="submission" date="2016-05" db="EMBL/GenBank/DDBJ databases">
        <title>WGS assembly of Xenopus laevis.</title>
        <authorList>
            <person name="Session A."/>
            <person name="Uno Y."/>
            <person name="Kwon T."/>
            <person name="Chapman J."/>
            <person name="Toyoda A."/>
            <person name="Takahashi S."/>
            <person name="Fukui A."/>
            <person name="Hikosaka A."/>
            <person name="Putnam N."/>
            <person name="Stites J."/>
            <person name="Van Heeringen S."/>
            <person name="Quigley I."/>
            <person name="Heinz S."/>
            <person name="Hellsten U."/>
            <person name="Lyons J."/>
            <person name="Suzuki A."/>
            <person name="Kondo M."/>
            <person name="Ogino H."/>
            <person name="Ochi H."/>
            <person name="Bogdanovic O."/>
            <person name="Lister R."/>
            <person name="Georgiou G."/>
            <person name="Paranjpe S."/>
            <person name="Van Kruijsbergen I."/>
            <person name="Mozaffari S."/>
            <person name="Shu S."/>
            <person name="Schmutz J."/>
            <person name="Jenkins J."/>
            <person name="Grimwood J."/>
            <person name="Carlson J."/>
            <person name="Mitros T."/>
            <person name="Simakov O."/>
            <person name="Heald R."/>
            <person name="Miller K."/>
            <person name="Haudenschild C."/>
            <person name="Kuroki Y."/>
            <person name="Tanaka T."/>
            <person name="Michiue T."/>
            <person name="Watanabe M."/>
            <person name="Kinoshita T."/>
            <person name="Ohta Y."/>
            <person name="Mawaribuchi S."/>
            <person name="Suzuki Y."/>
            <person name="Haramoto Y."/>
            <person name="Yamamoto T."/>
            <person name="Takagi C."/>
            <person name="Kitzman J."/>
            <person name="Shendure J."/>
            <person name="Nakayama T."/>
            <person name="Izutsu Y."/>
            <person name="Robert J."/>
            <person name="Dichmann D."/>
            <person name="Flajnik M."/>
            <person name="Houston D."/>
            <person name="Marcotte E."/>
            <person name="Wallingford J."/>
            <person name="Ito Y."/>
            <person name="Asashima M."/>
            <person name="Ueno N."/>
            <person name="Matsuda Y."/>
            <person name="Jan Veenstra G."/>
            <person name="Fujiyama A."/>
            <person name="Harland R."/>
            <person name="Taira M."/>
            <person name="Rokhsar D.S."/>
        </authorList>
    </citation>
    <scope>NUCLEOTIDE SEQUENCE</scope>
    <source>
        <strain evidence="1">J</strain>
        <tissue evidence="1">Blood</tissue>
    </source>
</reference>
<proteinExistence type="predicted"/>
<organism evidence="1">
    <name type="scientific">Xenopus laevis</name>
    <name type="common">African clawed frog</name>
    <dbReference type="NCBI Taxonomy" id="8355"/>
    <lineage>
        <taxon>Eukaryota</taxon>
        <taxon>Metazoa</taxon>
        <taxon>Chordata</taxon>
        <taxon>Craniata</taxon>
        <taxon>Vertebrata</taxon>
        <taxon>Euteleostomi</taxon>
        <taxon>Amphibia</taxon>
        <taxon>Batrachia</taxon>
        <taxon>Anura</taxon>
        <taxon>Pipoidea</taxon>
        <taxon>Pipidae</taxon>
        <taxon>Xenopodinae</taxon>
        <taxon>Xenopus</taxon>
        <taxon>Xenopus</taxon>
    </lineage>
</organism>
<dbReference type="Proteomes" id="UP000694892">
    <property type="component" value="Unassembled WGS sequence"/>
</dbReference>
<accession>A0A974BP50</accession>
<dbReference type="EMBL" id="KV481559">
    <property type="protein sequence ID" value="OCT55598.1"/>
    <property type="molecule type" value="Genomic_DNA"/>
</dbReference>
<gene>
    <name evidence="1" type="ORF">XELAEV_18000437mg</name>
</gene>
<protein>
    <submittedName>
        <fullName evidence="1">Uncharacterized protein</fullName>
    </submittedName>
</protein>
<evidence type="ECO:0000313" key="1">
    <source>
        <dbReference type="EMBL" id="OCT55598.1"/>
    </source>
</evidence>